<feature type="transmembrane region" description="Helical" evidence="1">
    <location>
        <begin position="84"/>
        <end position="101"/>
    </location>
</feature>
<dbReference type="RefSeq" id="WP_219618775.1">
    <property type="nucleotide sequence ID" value="NZ_FXZI01000004.1"/>
</dbReference>
<keyword evidence="1" id="KW-0472">Membrane</keyword>
<keyword evidence="1" id="KW-0812">Transmembrane</keyword>
<gene>
    <name evidence="2" type="ORF">BAURA86_01411</name>
</gene>
<evidence type="ECO:0000313" key="3">
    <source>
        <dbReference type="Proteomes" id="UP000234300"/>
    </source>
</evidence>
<dbReference type="AlphaFoldDB" id="A0A2H1J8P5"/>
<accession>A0A2H1J8P5</accession>
<organism evidence="2 3">
    <name type="scientific">Brevibacterium aurantiacum</name>
    <dbReference type="NCBI Taxonomy" id="273384"/>
    <lineage>
        <taxon>Bacteria</taxon>
        <taxon>Bacillati</taxon>
        <taxon>Actinomycetota</taxon>
        <taxon>Actinomycetes</taxon>
        <taxon>Micrococcales</taxon>
        <taxon>Brevibacteriaceae</taxon>
        <taxon>Brevibacterium</taxon>
    </lineage>
</organism>
<dbReference type="EMBL" id="FXZI01000004">
    <property type="protein sequence ID" value="SMX83763.1"/>
    <property type="molecule type" value="Genomic_DNA"/>
</dbReference>
<name>A0A2H1J8P5_BREAU</name>
<evidence type="ECO:0000256" key="1">
    <source>
        <dbReference type="SAM" id="Phobius"/>
    </source>
</evidence>
<feature type="transmembrane region" description="Helical" evidence="1">
    <location>
        <begin position="44"/>
        <end position="63"/>
    </location>
</feature>
<feature type="transmembrane region" description="Helical" evidence="1">
    <location>
        <begin position="132"/>
        <end position="149"/>
    </location>
</feature>
<feature type="transmembrane region" description="Helical" evidence="1">
    <location>
        <begin position="20"/>
        <end position="38"/>
    </location>
</feature>
<protein>
    <submittedName>
        <fullName evidence="2">Uncharacterized protein</fullName>
    </submittedName>
</protein>
<sequence>MTTSLNSFLVAPEATRSESLTVYTTALAGAALATVLMLSTDVPLMATVVVALLALDLFGGAVVNATRSAKRRFHGPDRSARHHLGFVAAHIQPFVLALVVPDFTWTVAAAVYAMALASATVIAFTPAVLRRAIAFALTALGLLIATSLLTAPGELTWFAPVLLVKLLLSHMLPEEAKEQAAT</sequence>
<keyword evidence="1" id="KW-1133">Transmembrane helix</keyword>
<dbReference type="Proteomes" id="UP000234300">
    <property type="component" value="Unassembled WGS sequence"/>
</dbReference>
<reference evidence="2 3" key="1">
    <citation type="submission" date="2017-03" db="EMBL/GenBank/DDBJ databases">
        <authorList>
            <person name="Afonso C.L."/>
            <person name="Miller P.J."/>
            <person name="Scott M.A."/>
            <person name="Spackman E."/>
            <person name="Goraichik I."/>
            <person name="Dimitrov K.M."/>
            <person name="Suarez D.L."/>
            <person name="Swayne D.E."/>
        </authorList>
    </citation>
    <scope>NUCLEOTIDE SEQUENCE [LARGE SCALE GENOMIC DNA]</scope>
    <source>
        <strain evidence="3">8(6)</strain>
    </source>
</reference>
<feature type="transmembrane region" description="Helical" evidence="1">
    <location>
        <begin position="107"/>
        <end position="125"/>
    </location>
</feature>
<evidence type="ECO:0000313" key="2">
    <source>
        <dbReference type="EMBL" id="SMX83763.1"/>
    </source>
</evidence>
<proteinExistence type="predicted"/>